<reference evidence="2 3" key="1">
    <citation type="submission" date="2020-04" db="EMBL/GenBank/DDBJ databases">
        <title>Perkinsus chesapeaki whole genome sequence.</title>
        <authorList>
            <person name="Bogema D.R."/>
        </authorList>
    </citation>
    <scope>NUCLEOTIDE SEQUENCE [LARGE SCALE GENOMIC DNA]</scope>
    <source>
        <strain evidence="2">ATCC PRA-425</strain>
    </source>
</reference>
<name>A0A7J6KPQ3_PERCH</name>
<evidence type="ECO:0000313" key="3">
    <source>
        <dbReference type="Proteomes" id="UP000591131"/>
    </source>
</evidence>
<accession>A0A7J6KPQ3</accession>
<feature type="compositionally biased region" description="Low complexity" evidence="1">
    <location>
        <begin position="125"/>
        <end position="178"/>
    </location>
</feature>
<protein>
    <submittedName>
        <fullName evidence="2">Uncharacterized protein</fullName>
    </submittedName>
</protein>
<sequence length="178" mass="18888">MIPIGSVFARQCTESDHEFWTSYGETFSNFLAGCAKKESADAKKTSQCLLDDPMNKLSGSCAACFGDFPACAKDECWYQCLWDSASDWCLGCIYSSKCPGELVACSGYAIADLPPKPSTSIENLPTTTMPPTTSTATTIQEPTTEATTSTQATNTEATTSTSTTTSTQPPTTEATTST</sequence>
<dbReference type="Proteomes" id="UP000591131">
    <property type="component" value="Unassembled WGS sequence"/>
</dbReference>
<organism evidence="2 3">
    <name type="scientific">Perkinsus chesapeaki</name>
    <name type="common">Clam parasite</name>
    <name type="synonym">Perkinsus andrewsi</name>
    <dbReference type="NCBI Taxonomy" id="330153"/>
    <lineage>
        <taxon>Eukaryota</taxon>
        <taxon>Sar</taxon>
        <taxon>Alveolata</taxon>
        <taxon>Perkinsozoa</taxon>
        <taxon>Perkinsea</taxon>
        <taxon>Perkinsida</taxon>
        <taxon>Perkinsidae</taxon>
        <taxon>Perkinsus</taxon>
    </lineage>
</organism>
<gene>
    <name evidence="2" type="ORF">FOL47_003161</name>
</gene>
<feature type="non-terminal residue" evidence="2">
    <location>
        <position position="178"/>
    </location>
</feature>
<keyword evidence="3" id="KW-1185">Reference proteome</keyword>
<feature type="region of interest" description="Disordered" evidence="1">
    <location>
        <begin position="116"/>
        <end position="178"/>
    </location>
</feature>
<comment type="caution">
    <text evidence="2">The sequence shown here is derived from an EMBL/GenBank/DDBJ whole genome shotgun (WGS) entry which is preliminary data.</text>
</comment>
<dbReference type="AlphaFoldDB" id="A0A7J6KPQ3"/>
<proteinExistence type="predicted"/>
<evidence type="ECO:0000313" key="2">
    <source>
        <dbReference type="EMBL" id="KAF4648486.1"/>
    </source>
</evidence>
<evidence type="ECO:0000256" key="1">
    <source>
        <dbReference type="SAM" id="MobiDB-lite"/>
    </source>
</evidence>
<dbReference type="EMBL" id="JAAPAO010001963">
    <property type="protein sequence ID" value="KAF4648486.1"/>
    <property type="molecule type" value="Genomic_DNA"/>
</dbReference>